<dbReference type="Proteomes" id="UP000030902">
    <property type="component" value="Chromosome"/>
</dbReference>
<dbReference type="SUPFAM" id="SSF56519">
    <property type="entry name" value="Penicillin binding protein dimerisation domain"/>
    <property type="match status" value="1"/>
</dbReference>
<dbReference type="GO" id="GO:0005886">
    <property type="term" value="C:plasma membrane"/>
    <property type="evidence" value="ECO:0007669"/>
    <property type="project" value="TreeGrafter"/>
</dbReference>
<dbReference type="InterPro" id="IPR050515">
    <property type="entry name" value="Beta-lactam/transpept"/>
</dbReference>
<feature type="domain" description="Penicillin-binding protein transpeptidase" evidence="4">
    <location>
        <begin position="249"/>
        <end position="569"/>
    </location>
</feature>
<keyword evidence="7" id="KW-1185">Reference proteome</keyword>
<evidence type="ECO:0000256" key="1">
    <source>
        <dbReference type="ARBA" id="ARBA00004370"/>
    </source>
</evidence>
<name>A0A6S4GS31_9BACT</name>
<dbReference type="InterPro" id="IPR001460">
    <property type="entry name" value="PCN-bd_Tpept"/>
</dbReference>
<dbReference type="AlphaFoldDB" id="A0A6S4GS31"/>
<protein>
    <recommendedName>
        <fullName evidence="8">Penicillin-binding protein 2</fullName>
    </recommendedName>
</protein>
<dbReference type="InterPro" id="IPR012338">
    <property type="entry name" value="Beta-lactam/transpept-like"/>
</dbReference>
<evidence type="ECO:0008006" key="8">
    <source>
        <dbReference type="Google" id="ProtNLM"/>
    </source>
</evidence>
<feature type="domain" description="Penicillin-binding protein dimerisation" evidence="5">
    <location>
        <begin position="53"/>
        <end position="204"/>
    </location>
</feature>
<sequence length="582" mass="63091">MQRLIIRSRTSYLAIVLLVAMAAFVLRLFQLQILQYGKYTELARASQQRQFVIPAERGKIYMMDGKTPVPVVLNQATYTVIADPQAVDNKERNQIITSLREIAGGEMTDGAAERLANKKSRYEVLAKNITRTQAEKLKEKNFAGVLYQQGSVRSYPEGGLGAHVLGFVNAAGEGQYGVEGSLNNRLKGQDGLLQSVTDVRNVPLTVGKNNMRIEAKSGDNLALTVDRNVQSQVELTLKKGIEAANATEGSAVIMNPKNGQILALANYPTYNPAEFNKQKNAAVFMNSASMVPFEPGSIIKSFSFATAIDEGAVTPSSTYNNTDCIKVADRTMCNALRGLSGTTTIQGAFNNSLNVGTITAIRRLGNGSQINLAARQVLYEYYHDKFGFGQKTGIELGEASGYIYPPDSVEGNEVRYSAMTYGQSMNLTMVQVAAGFSSLVNGGQYYKPTVLRGVIDGYGNLKSSESKSIRQTVSGNTSSQMRTMLATARQSSFLSKSDKPGYEIGGKTGTSEAVVNGSYTQKETIATYIGYGGGKNGAEYVIMVRVAAPGKRINLQGNFHAGPIFTDISNWMIDYMKIAPKE</sequence>
<organism evidence="6 7">
    <name type="scientific">Candidatus Nanosynbacter lyticus</name>
    <dbReference type="NCBI Taxonomy" id="2093824"/>
    <lineage>
        <taxon>Bacteria</taxon>
        <taxon>Candidatus Saccharimonadota</taxon>
        <taxon>Candidatus Saccharimonadia</taxon>
        <taxon>Candidatus Nanosynbacterales</taxon>
        <taxon>Candidatus Nanosynbacteraceae</taxon>
        <taxon>Candidatus Nanosynbacter</taxon>
    </lineage>
</organism>
<dbReference type="Gene3D" id="3.40.710.10">
    <property type="entry name" value="DD-peptidase/beta-lactamase superfamily"/>
    <property type="match status" value="1"/>
</dbReference>
<dbReference type="InterPro" id="IPR036138">
    <property type="entry name" value="PBP_dimer_sf"/>
</dbReference>
<keyword evidence="3" id="KW-1133">Transmembrane helix</keyword>
<dbReference type="Pfam" id="PF03717">
    <property type="entry name" value="PBP_dimer"/>
    <property type="match status" value="1"/>
</dbReference>
<reference evidence="6 7" key="1">
    <citation type="journal article" date="2015" name="Proc. Natl. Acad. Sci. U.S.A.">
        <title>Cultivation of a human-associated TM7 phylotype reveals a reduced genome and epibiotic parasitic lifestyle.</title>
        <authorList>
            <person name="He X."/>
            <person name="McLean J.S."/>
            <person name="Edlund A."/>
            <person name="Yooseph S."/>
            <person name="Hall A.P."/>
            <person name="Liu S.Y."/>
            <person name="Dorrestein P.C."/>
            <person name="Esquenazi E."/>
            <person name="Hunter R.C."/>
            <person name="Cheng G."/>
            <person name="Nelson K.E."/>
            <person name="Lux R."/>
            <person name="Shi W."/>
        </authorList>
    </citation>
    <scope>NUCLEOTIDE SEQUENCE [LARGE SCALE GENOMIC DNA]</scope>
    <source>
        <strain evidence="6 7">TM7x</strain>
    </source>
</reference>
<evidence type="ECO:0000256" key="3">
    <source>
        <dbReference type="SAM" id="Phobius"/>
    </source>
</evidence>
<dbReference type="PANTHER" id="PTHR30627:SF1">
    <property type="entry name" value="PEPTIDOGLYCAN D,D-TRANSPEPTIDASE FTSI"/>
    <property type="match status" value="1"/>
</dbReference>
<dbReference type="SUPFAM" id="SSF56601">
    <property type="entry name" value="beta-lactamase/transpeptidase-like"/>
    <property type="match status" value="1"/>
</dbReference>
<comment type="subcellular location">
    <subcellularLocation>
        <location evidence="1">Membrane</location>
    </subcellularLocation>
</comment>
<evidence type="ECO:0000313" key="6">
    <source>
        <dbReference type="EMBL" id="AJA06768.1"/>
    </source>
</evidence>
<dbReference type="GO" id="GO:0071555">
    <property type="term" value="P:cell wall organization"/>
    <property type="evidence" value="ECO:0007669"/>
    <property type="project" value="TreeGrafter"/>
</dbReference>
<dbReference type="KEGG" id="sox:TM7x_01195"/>
<keyword evidence="2 3" id="KW-0472">Membrane</keyword>
<feature type="transmembrane region" description="Helical" evidence="3">
    <location>
        <begin position="12"/>
        <end position="29"/>
    </location>
</feature>
<accession>A0A6S4GS31</accession>
<evidence type="ECO:0000256" key="2">
    <source>
        <dbReference type="ARBA" id="ARBA00023136"/>
    </source>
</evidence>
<gene>
    <name evidence="6" type="ORF">TM7x_01195</name>
</gene>
<dbReference type="InterPro" id="IPR005311">
    <property type="entry name" value="PBP_dimer"/>
</dbReference>
<evidence type="ECO:0000259" key="4">
    <source>
        <dbReference type="Pfam" id="PF00905"/>
    </source>
</evidence>
<dbReference type="Gene3D" id="3.90.1310.10">
    <property type="entry name" value="Penicillin-binding protein 2a (Domain 2)"/>
    <property type="match status" value="1"/>
</dbReference>
<dbReference type="EMBL" id="CP007496">
    <property type="protein sequence ID" value="AJA06768.1"/>
    <property type="molecule type" value="Genomic_DNA"/>
</dbReference>
<dbReference type="GO" id="GO:0008658">
    <property type="term" value="F:penicillin binding"/>
    <property type="evidence" value="ECO:0007669"/>
    <property type="project" value="InterPro"/>
</dbReference>
<evidence type="ECO:0000259" key="5">
    <source>
        <dbReference type="Pfam" id="PF03717"/>
    </source>
</evidence>
<evidence type="ECO:0000313" key="7">
    <source>
        <dbReference type="Proteomes" id="UP000030902"/>
    </source>
</evidence>
<proteinExistence type="predicted"/>
<keyword evidence="3" id="KW-0812">Transmembrane</keyword>
<dbReference type="RefSeq" id="WP_039327116.1">
    <property type="nucleotide sequence ID" value="NZ_CP007496.1"/>
</dbReference>
<dbReference type="Pfam" id="PF00905">
    <property type="entry name" value="Transpeptidase"/>
    <property type="match status" value="1"/>
</dbReference>
<dbReference type="PANTHER" id="PTHR30627">
    <property type="entry name" value="PEPTIDOGLYCAN D,D-TRANSPEPTIDASE"/>
    <property type="match status" value="1"/>
</dbReference>